<accession>A0A1F5XZE4</accession>
<dbReference type="STRING" id="1798364.A3G54_02195"/>
<protein>
    <recommendedName>
        <fullName evidence="3">Aminotransferase class I/classII large domain-containing protein</fullName>
    </recommendedName>
</protein>
<dbReference type="InterPro" id="IPR015421">
    <property type="entry name" value="PyrdxlP-dep_Trfase_major"/>
</dbReference>
<evidence type="ECO:0000256" key="1">
    <source>
        <dbReference type="ARBA" id="ARBA00001933"/>
    </source>
</evidence>
<feature type="non-terminal residue" evidence="4">
    <location>
        <position position="1"/>
    </location>
</feature>
<dbReference type="PANTHER" id="PTHR13693">
    <property type="entry name" value="CLASS II AMINOTRANSFERASE/8-AMINO-7-OXONONANOATE SYNTHASE"/>
    <property type="match status" value="1"/>
</dbReference>
<evidence type="ECO:0000259" key="3">
    <source>
        <dbReference type="Pfam" id="PF00155"/>
    </source>
</evidence>
<dbReference type="GO" id="GO:0016740">
    <property type="term" value="F:transferase activity"/>
    <property type="evidence" value="ECO:0007669"/>
    <property type="project" value="UniProtKB-KW"/>
</dbReference>
<dbReference type="AlphaFoldDB" id="A0A1F5XZE4"/>
<proteinExistence type="predicted"/>
<dbReference type="Proteomes" id="UP000178894">
    <property type="component" value="Unassembled WGS sequence"/>
</dbReference>
<dbReference type="EMBL" id="MFIQ01000024">
    <property type="protein sequence ID" value="OGF93285.1"/>
    <property type="molecule type" value="Genomic_DNA"/>
</dbReference>
<dbReference type="InterPro" id="IPR004839">
    <property type="entry name" value="Aminotransferase_I/II_large"/>
</dbReference>
<comment type="cofactor">
    <cofactor evidence="1">
        <name>pyridoxal 5'-phosphate</name>
        <dbReference type="ChEBI" id="CHEBI:597326"/>
    </cofactor>
</comment>
<dbReference type="Gene3D" id="3.90.1150.10">
    <property type="entry name" value="Aspartate Aminotransferase, domain 1"/>
    <property type="match status" value="1"/>
</dbReference>
<dbReference type="InterPro" id="IPR015422">
    <property type="entry name" value="PyrdxlP-dep_Trfase_small"/>
</dbReference>
<keyword evidence="2" id="KW-0808">Transferase</keyword>
<feature type="domain" description="Aminotransferase class I/classII large" evidence="3">
    <location>
        <begin position="11"/>
        <end position="272"/>
    </location>
</feature>
<dbReference type="SUPFAM" id="SSF53383">
    <property type="entry name" value="PLP-dependent transferases"/>
    <property type="match status" value="1"/>
</dbReference>
<reference evidence="4 5" key="1">
    <citation type="journal article" date="2016" name="Nat. Commun.">
        <title>Thousands of microbial genomes shed light on interconnected biogeochemical processes in an aquifer system.</title>
        <authorList>
            <person name="Anantharaman K."/>
            <person name="Brown C.T."/>
            <person name="Hug L.A."/>
            <person name="Sharon I."/>
            <person name="Castelle C.J."/>
            <person name="Probst A.J."/>
            <person name="Thomas B.C."/>
            <person name="Singh A."/>
            <person name="Wilkins M.J."/>
            <person name="Karaoz U."/>
            <person name="Brodie E.L."/>
            <person name="Williams K.H."/>
            <person name="Hubbard S.S."/>
            <person name="Banfield J.F."/>
        </authorList>
    </citation>
    <scope>NUCLEOTIDE SEQUENCE [LARGE SCALE GENOMIC DNA]</scope>
</reference>
<dbReference type="InterPro" id="IPR015424">
    <property type="entry name" value="PyrdxlP-dep_Trfase"/>
</dbReference>
<evidence type="ECO:0000256" key="2">
    <source>
        <dbReference type="ARBA" id="ARBA00022679"/>
    </source>
</evidence>
<dbReference type="GO" id="GO:0030170">
    <property type="term" value="F:pyridoxal phosphate binding"/>
    <property type="evidence" value="ECO:0007669"/>
    <property type="project" value="InterPro"/>
</dbReference>
<gene>
    <name evidence="4" type="ORF">A3G54_02195</name>
</gene>
<organism evidence="4 5">
    <name type="scientific">Candidatus Giovannonibacteria bacterium RIFCSPLOWO2_12_FULL_44_15</name>
    <dbReference type="NCBI Taxonomy" id="1798364"/>
    <lineage>
        <taxon>Bacteria</taxon>
        <taxon>Candidatus Giovannoniibacteriota</taxon>
    </lineage>
</organism>
<dbReference type="InterPro" id="IPR050087">
    <property type="entry name" value="AON_synthase_class-II"/>
</dbReference>
<evidence type="ECO:0000313" key="4">
    <source>
        <dbReference type="EMBL" id="OGF93285.1"/>
    </source>
</evidence>
<sequence length="284" mass="31289">RNLVDPFPYFQLFKEGEGAIVSDELNHASIIDGIRLSKATRQIFRHKDVNHLEEILKQNKGKRILIITDAIFSMDGDIAPLKEIADLSKKYEAITMIDDAHGVGVLGSGGRGTAEHLGVAKDIDVVMGSFTKAFGSIGGYIACNKVIGDYMRITARSYLFSDPIIPGVVAGLRKALEILKNSDERRKIIFENVTHLKSNLDKMGFSTLGGETSIVPLLVSSEEKAIKFSSMLYEAGVIALCIRRPAVPEGRERIRFSIMATHAKKDINKLLEVCEKVGKSLKMI</sequence>
<name>A0A1F5XZE4_9BACT</name>
<evidence type="ECO:0000313" key="5">
    <source>
        <dbReference type="Proteomes" id="UP000178894"/>
    </source>
</evidence>
<dbReference type="Pfam" id="PF00155">
    <property type="entry name" value="Aminotran_1_2"/>
    <property type="match status" value="1"/>
</dbReference>
<comment type="caution">
    <text evidence="4">The sequence shown here is derived from an EMBL/GenBank/DDBJ whole genome shotgun (WGS) entry which is preliminary data.</text>
</comment>
<dbReference type="Gene3D" id="3.40.640.10">
    <property type="entry name" value="Type I PLP-dependent aspartate aminotransferase-like (Major domain)"/>
    <property type="match status" value="1"/>
</dbReference>